<evidence type="ECO:0000259" key="1">
    <source>
        <dbReference type="PROSITE" id="PS50011"/>
    </source>
</evidence>
<accession>A0A0W0YMS6</accession>
<keyword evidence="2" id="KW-0418">Kinase</keyword>
<dbReference type="RefSeq" id="WP_027272188.1">
    <property type="nucleotide sequence ID" value="NZ_CAAAJE010000034.1"/>
</dbReference>
<dbReference type="GO" id="GO:0004674">
    <property type="term" value="F:protein serine/threonine kinase activity"/>
    <property type="evidence" value="ECO:0007669"/>
    <property type="project" value="UniProtKB-KW"/>
</dbReference>
<dbReference type="PROSITE" id="PS50011">
    <property type="entry name" value="PROTEIN_KINASE_DOM"/>
    <property type="match status" value="1"/>
</dbReference>
<dbReference type="AlphaFoldDB" id="A0A0W0YMS6"/>
<dbReference type="InterPro" id="IPR011009">
    <property type="entry name" value="Kinase-like_dom_sf"/>
</dbReference>
<evidence type="ECO:0000313" key="2">
    <source>
        <dbReference type="EMBL" id="KTD58165.1"/>
    </source>
</evidence>
<feature type="domain" description="Protein kinase" evidence="1">
    <location>
        <begin position="237"/>
        <end position="519"/>
    </location>
</feature>
<dbReference type="PATRIC" id="fig|28087.4.peg.825"/>
<dbReference type="GO" id="GO:0005524">
    <property type="term" value="F:ATP binding"/>
    <property type="evidence" value="ECO:0007669"/>
    <property type="project" value="InterPro"/>
</dbReference>
<dbReference type="eggNOG" id="ENOG5030JST">
    <property type="taxonomic scope" value="Bacteria"/>
</dbReference>
<dbReference type="Proteomes" id="UP000054621">
    <property type="component" value="Unassembled WGS sequence"/>
</dbReference>
<dbReference type="Gene3D" id="1.10.510.10">
    <property type="entry name" value="Transferase(Phosphotransferase) domain 1"/>
    <property type="match status" value="1"/>
</dbReference>
<keyword evidence="2" id="KW-0808">Transferase</keyword>
<dbReference type="InterPro" id="IPR000719">
    <property type="entry name" value="Prot_kinase_dom"/>
</dbReference>
<reference evidence="2 3" key="1">
    <citation type="submission" date="2015-11" db="EMBL/GenBank/DDBJ databases">
        <title>Genomic analysis of 38 Legionella species identifies large and diverse effector repertoires.</title>
        <authorList>
            <person name="Burstein D."/>
            <person name="Amaro F."/>
            <person name="Zusman T."/>
            <person name="Lifshitz Z."/>
            <person name="Cohen O."/>
            <person name="Gilbert J.A."/>
            <person name="Pupko T."/>
            <person name="Shuman H.A."/>
            <person name="Segal G."/>
        </authorList>
    </citation>
    <scope>NUCLEOTIDE SEQUENCE [LARGE SCALE GENOMIC DNA]</scope>
    <source>
        <strain evidence="2 3">Mt.St.Helens-4</strain>
    </source>
</reference>
<name>A0A0W0YMS6_9GAMM</name>
<protein>
    <submittedName>
        <fullName evidence="2">Serine/threonine protein kinase</fullName>
    </submittedName>
</protein>
<sequence>MSIKRVVNREDDRIINRLNQYIDQYNQMELKPGAKILLQKIDAMRTQIYSDLDLRNQGNFMEWYLTDPIRSEIAHQQLGQDRNLIFIQDSKSQIKNLTRSNWEKMTKPMLGKRSENYCKMDNLIHDVEMASQKLKTEPGPQALLNMKDTLQALQAQTLLLINNDIDHNKPNMKRNFEALLSTTNHLLKELLTNNPKLINVPKQKYHSLIQSLIAENSTSQEDIIRRLSTTQEPQSLNGFDVIYLGGGNNKNWLARNEETGEQCIIRLEKADDPKTDYNLVEEMKNDETIKNNLAQDYFYCPVILPAQRKHYVDRPVNVAVSEFCQDGDIRSHHLRTIATTPENDKNSTRCSGTLNAIEQIAKVASDFNKKGMAYMDIKATNFLRRDNEQLITADIKSVVRTNEKNQVSRGDISTTFVPPEHYFGDEQYLETDSYMTYQIGLVAYDLMVSTEEHDAQNIILDKLARKEPLDFDLPVFNTPEGKEVKVFIETMLDSQPDYRPSLNMIMGIAHDLRVRHGFVSEISEGVKQNDLKNEHANELTASQVISQQTPNAESSNKNRATQEFSTQFKNEYQNIIRRTAEPVEELLEEEQEQTTVLSR</sequence>
<gene>
    <name evidence="2" type="ORF">Lsai_0772</name>
</gene>
<dbReference type="EMBL" id="LNYV01000013">
    <property type="protein sequence ID" value="KTD58165.1"/>
    <property type="molecule type" value="Genomic_DNA"/>
</dbReference>
<keyword evidence="2" id="KW-0723">Serine/threonine-protein kinase</keyword>
<organism evidence="2 3">
    <name type="scientific">Legionella sainthelensi</name>
    <dbReference type="NCBI Taxonomy" id="28087"/>
    <lineage>
        <taxon>Bacteria</taxon>
        <taxon>Pseudomonadati</taxon>
        <taxon>Pseudomonadota</taxon>
        <taxon>Gammaproteobacteria</taxon>
        <taxon>Legionellales</taxon>
        <taxon>Legionellaceae</taxon>
        <taxon>Legionella</taxon>
    </lineage>
</organism>
<dbReference type="Pfam" id="PF00069">
    <property type="entry name" value="Pkinase"/>
    <property type="match status" value="1"/>
</dbReference>
<dbReference type="SUPFAM" id="SSF56112">
    <property type="entry name" value="Protein kinase-like (PK-like)"/>
    <property type="match status" value="1"/>
</dbReference>
<proteinExistence type="predicted"/>
<evidence type="ECO:0000313" key="3">
    <source>
        <dbReference type="Proteomes" id="UP000054621"/>
    </source>
</evidence>
<comment type="caution">
    <text evidence="2">The sequence shown here is derived from an EMBL/GenBank/DDBJ whole genome shotgun (WGS) entry which is preliminary data.</text>
</comment>
<dbReference type="OrthoDB" id="5648427at2"/>